<dbReference type="SUPFAM" id="SSF53335">
    <property type="entry name" value="S-adenosyl-L-methionine-dependent methyltransferases"/>
    <property type="match status" value="1"/>
</dbReference>
<dbReference type="Proteomes" id="UP001302059">
    <property type="component" value="Unassembled WGS sequence"/>
</dbReference>
<organism evidence="4 5">
    <name type="scientific">Deinococcus rhizophilus</name>
    <dbReference type="NCBI Taxonomy" id="3049544"/>
    <lineage>
        <taxon>Bacteria</taxon>
        <taxon>Thermotogati</taxon>
        <taxon>Deinococcota</taxon>
        <taxon>Deinococci</taxon>
        <taxon>Deinococcales</taxon>
        <taxon>Deinococcaceae</taxon>
        <taxon>Deinococcus</taxon>
    </lineage>
</organism>
<keyword evidence="5" id="KW-1185">Reference proteome</keyword>
<proteinExistence type="predicted"/>
<protein>
    <submittedName>
        <fullName evidence="4">SAM-dependent methyltransferase</fullName>
    </submittedName>
</protein>
<dbReference type="GO" id="GO:0008168">
    <property type="term" value="F:methyltransferase activity"/>
    <property type="evidence" value="ECO:0007669"/>
    <property type="project" value="UniProtKB-KW"/>
</dbReference>
<evidence type="ECO:0000313" key="5">
    <source>
        <dbReference type="Proteomes" id="UP001302059"/>
    </source>
</evidence>
<dbReference type="Gene3D" id="3.40.50.150">
    <property type="entry name" value="Vaccinia Virus protein VP39"/>
    <property type="match status" value="1"/>
</dbReference>
<evidence type="ECO:0000256" key="2">
    <source>
        <dbReference type="ARBA" id="ARBA00022679"/>
    </source>
</evidence>
<evidence type="ECO:0000256" key="1">
    <source>
        <dbReference type="ARBA" id="ARBA00022603"/>
    </source>
</evidence>
<dbReference type="RefSeq" id="WP_285525610.1">
    <property type="nucleotide sequence ID" value="NZ_JASNGB010000331.1"/>
</dbReference>
<dbReference type="GO" id="GO:0032259">
    <property type="term" value="P:methylation"/>
    <property type="evidence" value="ECO:0007669"/>
    <property type="project" value="UniProtKB-KW"/>
</dbReference>
<keyword evidence="3" id="KW-0949">S-adenosyl-L-methionine</keyword>
<gene>
    <name evidence="4" type="ORF">QOL99_17150</name>
</gene>
<dbReference type="PANTHER" id="PTHR43464">
    <property type="entry name" value="METHYLTRANSFERASE"/>
    <property type="match status" value="1"/>
</dbReference>
<keyword evidence="2" id="KW-0808">Transferase</keyword>
<reference evidence="4 5" key="1">
    <citation type="submission" date="2023-05" db="EMBL/GenBank/DDBJ databases">
        <authorList>
            <person name="Gao F."/>
        </authorList>
    </citation>
    <scope>NUCLEOTIDE SEQUENCE [LARGE SCALE GENOMIC DNA]</scope>
    <source>
        <strain evidence="4 5">MIMF12</strain>
    </source>
</reference>
<dbReference type="Pfam" id="PF05401">
    <property type="entry name" value="NodS"/>
    <property type="match status" value="1"/>
</dbReference>
<accession>A0ABT7JQD7</accession>
<dbReference type="InterPro" id="IPR008715">
    <property type="entry name" value="SAM-MeTfrase_NodS-like"/>
</dbReference>
<comment type="caution">
    <text evidence="4">The sequence shown here is derived from an EMBL/GenBank/DDBJ whole genome shotgun (WGS) entry which is preliminary data.</text>
</comment>
<dbReference type="EMBL" id="JASNGB010000331">
    <property type="protein sequence ID" value="MDL2345859.1"/>
    <property type="molecule type" value="Genomic_DNA"/>
</dbReference>
<dbReference type="PANTHER" id="PTHR43464:SF19">
    <property type="entry name" value="UBIQUINONE BIOSYNTHESIS O-METHYLTRANSFERASE, MITOCHONDRIAL"/>
    <property type="match status" value="1"/>
</dbReference>
<keyword evidence="1 4" id="KW-0489">Methyltransferase</keyword>
<dbReference type="CDD" id="cd02440">
    <property type="entry name" value="AdoMet_MTases"/>
    <property type="match status" value="1"/>
</dbReference>
<dbReference type="InterPro" id="IPR029063">
    <property type="entry name" value="SAM-dependent_MTases_sf"/>
</dbReference>
<evidence type="ECO:0000256" key="3">
    <source>
        <dbReference type="ARBA" id="ARBA00022691"/>
    </source>
</evidence>
<sequence length="197" mass="21987">MIPPDESLTDAYFEDVYRASDDPWNFETSEYERAKYARTLAALPRDHYARALEVGCSIGVLTGLLSERAGALLSVDVSERALARARERNRDRANVTFGRRRLPAETPPGPFDLIVLSEVGYYFSTRDLEAVLDRLTAALAPGGDLILVHWTPPVPDYPQTGDAVHGAALRRTPAPLQHRHAERHEHYRLDVLSKPGT</sequence>
<name>A0ABT7JQD7_9DEIO</name>
<evidence type="ECO:0000313" key="4">
    <source>
        <dbReference type="EMBL" id="MDL2345859.1"/>
    </source>
</evidence>